<comment type="caution">
    <text evidence="2">The sequence shown here is derived from an EMBL/GenBank/DDBJ whole genome shotgun (WGS) entry which is preliminary data.</text>
</comment>
<dbReference type="eggNOG" id="ENOG5032TKR">
    <property type="taxonomic scope" value="Bacteria"/>
</dbReference>
<protein>
    <recommendedName>
        <fullName evidence="1">Copper amine oxidase-like N-terminal domain-containing protein</fullName>
    </recommendedName>
</protein>
<evidence type="ECO:0000259" key="1">
    <source>
        <dbReference type="Pfam" id="PF07833"/>
    </source>
</evidence>
<dbReference type="EMBL" id="AVBG01000003">
    <property type="protein sequence ID" value="KGP92339.1"/>
    <property type="molecule type" value="Genomic_DNA"/>
</dbReference>
<proteinExistence type="predicted"/>
<dbReference type="Proteomes" id="UP000030153">
    <property type="component" value="Unassembled WGS sequence"/>
</dbReference>
<organism evidence="2 3">
    <name type="scientific">Pontibacillus chungwhensis BH030062</name>
    <dbReference type="NCBI Taxonomy" id="1385513"/>
    <lineage>
        <taxon>Bacteria</taxon>
        <taxon>Bacillati</taxon>
        <taxon>Bacillota</taxon>
        <taxon>Bacilli</taxon>
        <taxon>Bacillales</taxon>
        <taxon>Bacillaceae</taxon>
        <taxon>Pontibacillus</taxon>
    </lineage>
</organism>
<reference evidence="2 3" key="1">
    <citation type="submission" date="2013-08" db="EMBL/GenBank/DDBJ databases">
        <title>Genome of Pontibacillus chungwhensis.</title>
        <authorList>
            <person name="Wang Q."/>
            <person name="Wang G."/>
        </authorList>
    </citation>
    <scope>NUCLEOTIDE SEQUENCE [LARGE SCALE GENOMIC DNA]</scope>
    <source>
        <strain evidence="2 3">BH030062</strain>
    </source>
</reference>
<accession>A0A0A2UWS9</accession>
<dbReference type="STRING" id="1385513.N780_00055"/>
<dbReference type="RefSeq" id="WP_036780841.1">
    <property type="nucleotide sequence ID" value="NZ_AVBG01000003.1"/>
</dbReference>
<evidence type="ECO:0000313" key="2">
    <source>
        <dbReference type="EMBL" id="KGP92339.1"/>
    </source>
</evidence>
<dbReference type="AlphaFoldDB" id="A0A0A2UWS9"/>
<name>A0A0A2UWS9_9BACI</name>
<gene>
    <name evidence="2" type="ORF">N780_00055</name>
</gene>
<dbReference type="OrthoDB" id="2431422at2"/>
<evidence type="ECO:0000313" key="3">
    <source>
        <dbReference type="Proteomes" id="UP000030153"/>
    </source>
</evidence>
<dbReference type="InterPro" id="IPR012854">
    <property type="entry name" value="Cu_amine_oxidase-like_N"/>
</dbReference>
<keyword evidence="3" id="KW-1185">Reference proteome</keyword>
<sequence length="473" mass="54494">MIRKSLLYIIPLIFLLTLLVLYQWSMYTYGDQEADASAPSPKTNVRITHEGASVYVEQSFTAVREGTYSLRIPEGIKNIECVYEEGKPCLLEKSSTVVTVSANKELHFTYELPFEDEDWISGVWFIGLERNDSFVPIEIEVSVIEKQPSKWLWMSPGLEVAQIKKDHIDFYQWEERKADSFPLYPFEAEGYSEQQKGLITFYSKDRLPEKTLEQIQDVYEPLSDEPLIVIVGSKSKPSQKGVIHVASLNLHSFKESWYYSLLTAGSSVPEEMKWLIDSVVAYAANTSPNTEKGKKIKTALIEQLTEKESEKFLTSLSREEETQIPTYLDEMLGEVKGLETSFFKENMSLETPYVPLYFYETKDILVNSNPVKVSWRPIKINGDRFYPLGGLATLIDMDITGIPSENVYIVRKADDTWRFSLNKQTYIENEESFGIASEVLIQVNKEVYIQERYMKDILRIDVQEGNQTLYIKE</sequence>
<dbReference type="Pfam" id="PF07833">
    <property type="entry name" value="Cu_amine_oxidN1"/>
    <property type="match status" value="1"/>
</dbReference>
<feature type="domain" description="Copper amine oxidase-like N-terminal" evidence="1">
    <location>
        <begin position="366"/>
        <end position="468"/>
    </location>
</feature>